<reference evidence="1 2" key="1">
    <citation type="submission" date="2012-03" db="EMBL/GenBank/DDBJ databases">
        <title>The Genome Sequence of Bartonella melophagi K-2C.</title>
        <authorList>
            <consortium name="The Broad Institute Genome Sequencing Platform"/>
            <consortium name="The Broad Institute Genome Sequencing Center for Infectious Disease"/>
            <person name="Feldgarden M."/>
            <person name="Kirby J."/>
            <person name="Kosoy M."/>
            <person name="Birtles R."/>
            <person name="Probert W.S."/>
            <person name="Chiaraviglio L."/>
            <person name="Young S.K."/>
            <person name="Zeng Q."/>
            <person name="Gargeya S."/>
            <person name="Fitzgerald M."/>
            <person name="Haas B."/>
            <person name="Abouelleil A."/>
            <person name="Alvarado L."/>
            <person name="Arachchi H.M."/>
            <person name="Berlin A."/>
            <person name="Chapman S.B."/>
            <person name="Gearin G."/>
            <person name="Goldberg J."/>
            <person name="Griggs A."/>
            <person name="Gujja S."/>
            <person name="Hansen M."/>
            <person name="Heiman D."/>
            <person name="Howarth C."/>
            <person name="Larimer J."/>
            <person name="Lui A."/>
            <person name="MacDonald P.J.P."/>
            <person name="McCowen C."/>
            <person name="Montmayeur A."/>
            <person name="Murphy C."/>
            <person name="Neiman D."/>
            <person name="Pearson M."/>
            <person name="Priest M."/>
            <person name="Roberts A."/>
            <person name="Saif S."/>
            <person name="Shea T."/>
            <person name="Sisk P."/>
            <person name="Stolte C."/>
            <person name="Sykes S."/>
            <person name="Wortman J."/>
            <person name="Nusbaum C."/>
            <person name="Birren B."/>
        </authorList>
    </citation>
    <scope>NUCLEOTIDE SEQUENCE [LARGE SCALE GENOMIC DNA]</scope>
    <source>
        <strain evidence="1 2">K-2C</strain>
    </source>
</reference>
<evidence type="ECO:0008006" key="3">
    <source>
        <dbReference type="Google" id="ProtNLM"/>
    </source>
</evidence>
<protein>
    <recommendedName>
        <fullName evidence="3">Addiction module antidote protein</fullName>
    </recommendedName>
</protein>
<dbReference type="eggNOG" id="COG3636">
    <property type="taxonomic scope" value="Bacteria"/>
</dbReference>
<evidence type="ECO:0000313" key="2">
    <source>
        <dbReference type="Proteomes" id="UP000009017"/>
    </source>
</evidence>
<dbReference type="PANTHER" id="PTHR40275">
    <property type="entry name" value="SSL7038 PROTEIN"/>
    <property type="match status" value="1"/>
</dbReference>
<name>J1K1N5_9HYPH</name>
<sequence>MRDRNHDDAMAELFYNDPETAAATLDAILADGDQGELLVTLRQMAKAYGGVQTVAKAAKLNPTQLYRTLSEKGNPELCSLTALLRTMGFRLAVQPLERSNSTHLT</sequence>
<dbReference type="OrthoDB" id="9798416at2"/>
<keyword evidence="2" id="KW-1185">Reference proteome</keyword>
<dbReference type="Proteomes" id="UP000009017">
    <property type="component" value="Unassembled WGS sequence"/>
</dbReference>
<dbReference type="HOGENOM" id="CLU_137365_3_2_5"/>
<dbReference type="RefSeq" id="WP_007476937.1">
    <property type="nucleotide sequence ID" value="NZ_JH725081.1"/>
</dbReference>
<dbReference type="PANTHER" id="PTHR40275:SF1">
    <property type="entry name" value="SSL7038 PROTEIN"/>
    <property type="match status" value="1"/>
</dbReference>
<dbReference type="EMBL" id="AIMA01000007">
    <property type="protein sequence ID" value="EJF90960.1"/>
    <property type="molecule type" value="Genomic_DNA"/>
</dbReference>
<organism evidence="1 2">
    <name type="scientific">Bartonella melophagi K-2C</name>
    <dbReference type="NCBI Taxonomy" id="1094557"/>
    <lineage>
        <taxon>Bacteria</taxon>
        <taxon>Pseudomonadati</taxon>
        <taxon>Pseudomonadota</taxon>
        <taxon>Alphaproteobacteria</taxon>
        <taxon>Hyphomicrobiales</taxon>
        <taxon>Bartonellaceae</taxon>
        <taxon>Bartonella</taxon>
    </lineage>
</organism>
<comment type="caution">
    <text evidence="1">The sequence shown here is derived from an EMBL/GenBank/DDBJ whole genome shotgun (WGS) entry which is preliminary data.</text>
</comment>
<dbReference type="Pfam" id="PF21716">
    <property type="entry name" value="dnstrm_HI1420"/>
    <property type="match status" value="1"/>
</dbReference>
<accession>J1K1N5</accession>
<proteinExistence type="predicted"/>
<evidence type="ECO:0000313" key="1">
    <source>
        <dbReference type="EMBL" id="EJF90960.1"/>
    </source>
</evidence>
<dbReference type="AlphaFoldDB" id="J1K1N5"/>
<dbReference type="InterPro" id="IPR014057">
    <property type="entry name" value="HI1420"/>
</dbReference>
<gene>
    <name evidence="1" type="ORF">ME3_00557</name>
</gene>
<dbReference type="PATRIC" id="fig|1094557.3.peg.595"/>